<comment type="similarity">
    <text evidence="1">Belongs to the 'phage' integrase family.</text>
</comment>
<name>A0A382XYG1_9ZZZZ</name>
<evidence type="ECO:0000259" key="3">
    <source>
        <dbReference type="Pfam" id="PF13356"/>
    </source>
</evidence>
<dbReference type="AlphaFoldDB" id="A0A382XYG1"/>
<sequence>MKLTDAKVRSLKAKTKRYEVWETGRSGFGLRVSPSANKSWFYFYRFEGKNRRMTLGVYPEMTVEKAHSAHAKAREQLIKGIDPNELLIQSNIEHRGSPTVSQLVNEYIEKW</sequence>
<reference evidence="4" key="1">
    <citation type="submission" date="2018-05" db="EMBL/GenBank/DDBJ databases">
        <authorList>
            <person name="Lanie J.A."/>
            <person name="Ng W.-L."/>
            <person name="Kazmierczak K.M."/>
            <person name="Andrzejewski T.M."/>
            <person name="Davidsen T.M."/>
            <person name="Wayne K.J."/>
            <person name="Tettelin H."/>
            <person name="Glass J.I."/>
            <person name="Rusch D."/>
            <person name="Podicherti R."/>
            <person name="Tsui H.-C.T."/>
            <person name="Winkler M.E."/>
        </authorList>
    </citation>
    <scope>NUCLEOTIDE SEQUENCE</scope>
</reference>
<dbReference type="Gene3D" id="3.30.160.390">
    <property type="entry name" value="Integrase, DNA-binding domain"/>
    <property type="match status" value="1"/>
</dbReference>
<dbReference type="PANTHER" id="PTHR30629">
    <property type="entry name" value="PROPHAGE INTEGRASE"/>
    <property type="match status" value="1"/>
</dbReference>
<protein>
    <recommendedName>
        <fullName evidence="3">Integrase DNA-binding domain-containing protein</fullName>
    </recommendedName>
</protein>
<evidence type="ECO:0000313" key="4">
    <source>
        <dbReference type="EMBL" id="SVD75511.1"/>
    </source>
</evidence>
<dbReference type="InterPro" id="IPR050808">
    <property type="entry name" value="Phage_Integrase"/>
</dbReference>
<dbReference type="EMBL" id="UINC01171122">
    <property type="protein sequence ID" value="SVD75511.1"/>
    <property type="molecule type" value="Genomic_DNA"/>
</dbReference>
<organism evidence="4">
    <name type="scientific">marine metagenome</name>
    <dbReference type="NCBI Taxonomy" id="408172"/>
    <lineage>
        <taxon>unclassified sequences</taxon>
        <taxon>metagenomes</taxon>
        <taxon>ecological metagenomes</taxon>
    </lineage>
</organism>
<dbReference type="GO" id="GO:0015074">
    <property type="term" value="P:DNA integration"/>
    <property type="evidence" value="ECO:0007669"/>
    <property type="project" value="UniProtKB-KW"/>
</dbReference>
<dbReference type="InterPro" id="IPR025166">
    <property type="entry name" value="Integrase_DNA_bind_dom"/>
</dbReference>
<dbReference type="PANTHER" id="PTHR30629:SF2">
    <property type="entry name" value="PROPHAGE INTEGRASE INTS-RELATED"/>
    <property type="match status" value="1"/>
</dbReference>
<evidence type="ECO:0000256" key="2">
    <source>
        <dbReference type="ARBA" id="ARBA00022908"/>
    </source>
</evidence>
<feature type="non-terminal residue" evidence="4">
    <location>
        <position position="111"/>
    </location>
</feature>
<dbReference type="Pfam" id="PF13356">
    <property type="entry name" value="Arm-DNA-bind_3"/>
    <property type="match status" value="1"/>
</dbReference>
<accession>A0A382XYG1</accession>
<evidence type="ECO:0000256" key="1">
    <source>
        <dbReference type="ARBA" id="ARBA00008857"/>
    </source>
</evidence>
<dbReference type="InterPro" id="IPR038488">
    <property type="entry name" value="Integrase_DNA-bd_sf"/>
</dbReference>
<gene>
    <name evidence="4" type="ORF">METZ01_LOCUS428365</name>
</gene>
<proteinExistence type="inferred from homology"/>
<keyword evidence="2" id="KW-0229">DNA integration</keyword>
<feature type="domain" description="Integrase DNA-binding" evidence="3">
    <location>
        <begin position="3"/>
        <end position="85"/>
    </location>
</feature>